<dbReference type="SUPFAM" id="SSF50494">
    <property type="entry name" value="Trypsin-like serine proteases"/>
    <property type="match status" value="1"/>
</dbReference>
<organism evidence="2 3">
    <name type="scientific">Cellvibrio japonicus (strain Ueda107)</name>
    <name type="common">Pseudomonas fluorescens subsp. cellulosa</name>
    <dbReference type="NCBI Taxonomy" id="498211"/>
    <lineage>
        <taxon>Bacteria</taxon>
        <taxon>Pseudomonadati</taxon>
        <taxon>Pseudomonadota</taxon>
        <taxon>Gammaproteobacteria</taxon>
        <taxon>Cellvibrionales</taxon>
        <taxon>Cellvibrionaceae</taxon>
        <taxon>Cellvibrio</taxon>
    </lineage>
</organism>
<keyword evidence="1" id="KW-0732">Signal</keyword>
<accession>B3PHV0</accession>
<dbReference type="STRING" id="498211.CJA_3693"/>
<evidence type="ECO:0000313" key="2">
    <source>
        <dbReference type="EMBL" id="ACE84762.1"/>
    </source>
</evidence>
<feature type="signal peptide" evidence="1">
    <location>
        <begin position="1"/>
        <end position="20"/>
    </location>
</feature>
<dbReference type="GO" id="GO:0004252">
    <property type="term" value="F:serine-type endopeptidase activity"/>
    <property type="evidence" value="ECO:0007669"/>
    <property type="project" value="InterPro"/>
</dbReference>
<dbReference type="EMBL" id="CP000934">
    <property type="protein sequence ID" value="ACE84762.1"/>
    <property type="molecule type" value="Genomic_DNA"/>
</dbReference>
<dbReference type="AlphaFoldDB" id="B3PHV0"/>
<dbReference type="GO" id="GO:0006508">
    <property type="term" value="P:proteolysis"/>
    <property type="evidence" value="ECO:0007669"/>
    <property type="project" value="InterPro"/>
</dbReference>
<dbReference type="Proteomes" id="UP000001036">
    <property type="component" value="Chromosome"/>
</dbReference>
<sequence>MRFLKLCFLLFCGLTLLACANQRMTTKTLPKGVALKKGVQLPNSTQVRYYIPHNEQTSRFFFARGGFWVEPGKGLLDGSRAVFSHYFPQAKLLDVTTNEDYGLLIDLQPTWDFESGKVIGKMAYRVLDGKSTTPLLTGEKQFSVTYDWGGGSAFYNAALRTTQLVLIDILNKLEPSAEKYPAVNKTAAIDLKDLANMEKPVSLGTGFYFNSIGQLLTANHVLDECLIIRVQSEGKELDATLKASSSLLDLAVLNTGTASTQYLPLRKNQELILGEMVSSVGYPLQGLLAETPNLTRGNVSAKSGMKGSLGHFQFSAPIQPGTSGGPIISESGQVLGVAVSTLNSKYLIEKGILPQNVNFGLDAKYVAQFLRKHQFSFSETAIDTKNNIQTSNDAALAASVRVACYQ</sequence>
<name>B3PHV0_CELJU</name>
<dbReference type="Gene3D" id="2.40.10.120">
    <property type="match status" value="1"/>
</dbReference>
<dbReference type="OrthoDB" id="1522627at2"/>
<dbReference type="PRINTS" id="PR00834">
    <property type="entry name" value="PROTEASES2C"/>
</dbReference>
<dbReference type="KEGG" id="cja:CJA_3693"/>
<proteinExistence type="predicted"/>
<reference evidence="2 3" key="1">
    <citation type="journal article" date="2008" name="J. Bacteriol.">
        <title>Insights into plant cell wall degradation from the genome sequence of the soil bacterium Cellvibrio japonicus.</title>
        <authorList>
            <person name="Deboy R.T."/>
            <person name="Mongodin E.F."/>
            <person name="Fouts D.E."/>
            <person name="Tailford L.E."/>
            <person name="Khouri H."/>
            <person name="Emerson J.B."/>
            <person name="Mohamoud Y."/>
            <person name="Watkins K."/>
            <person name="Henrissat B."/>
            <person name="Gilbert H.J."/>
            <person name="Nelson K.E."/>
        </authorList>
    </citation>
    <scope>NUCLEOTIDE SEQUENCE [LARGE SCALE GENOMIC DNA]</scope>
    <source>
        <strain evidence="2 3">Ueda107</strain>
    </source>
</reference>
<dbReference type="Pfam" id="PF13365">
    <property type="entry name" value="Trypsin_2"/>
    <property type="match status" value="1"/>
</dbReference>
<keyword evidence="3" id="KW-1185">Reference proteome</keyword>
<feature type="chain" id="PRO_5002796690" evidence="1">
    <location>
        <begin position="21"/>
        <end position="406"/>
    </location>
</feature>
<dbReference type="InterPro" id="IPR009003">
    <property type="entry name" value="Peptidase_S1_PA"/>
</dbReference>
<dbReference type="PROSITE" id="PS51257">
    <property type="entry name" value="PROKAR_LIPOPROTEIN"/>
    <property type="match status" value="1"/>
</dbReference>
<dbReference type="eggNOG" id="COG0265">
    <property type="taxonomic scope" value="Bacteria"/>
</dbReference>
<evidence type="ECO:0000256" key="1">
    <source>
        <dbReference type="SAM" id="SignalP"/>
    </source>
</evidence>
<protein>
    <submittedName>
        <fullName evidence="2">Trypsin domain/PDZ domain protein</fullName>
    </submittedName>
</protein>
<dbReference type="PANTHER" id="PTHR43019:SF23">
    <property type="entry name" value="PROTEASE DO-LIKE 5, CHLOROPLASTIC"/>
    <property type="match status" value="1"/>
</dbReference>
<dbReference type="InterPro" id="IPR001940">
    <property type="entry name" value="Peptidase_S1C"/>
</dbReference>
<dbReference type="PANTHER" id="PTHR43019">
    <property type="entry name" value="SERINE ENDOPROTEASE DEGS"/>
    <property type="match status" value="1"/>
</dbReference>
<gene>
    <name evidence="2" type="ordered locus">CJA_3693</name>
</gene>
<evidence type="ECO:0000313" key="3">
    <source>
        <dbReference type="Proteomes" id="UP000001036"/>
    </source>
</evidence>
<dbReference type="HOGENOM" id="CLU_677741_0_0_6"/>
<dbReference type="RefSeq" id="WP_012489265.1">
    <property type="nucleotide sequence ID" value="NC_010995.1"/>
</dbReference>